<protein>
    <submittedName>
        <fullName evidence="1">Ribonucleoside-diphosphate reductase subunit M2</fullName>
    </submittedName>
</protein>
<dbReference type="EMBL" id="JPKZ01000732">
    <property type="protein sequence ID" value="KHN85756.1"/>
    <property type="molecule type" value="Genomic_DNA"/>
</dbReference>
<dbReference type="OrthoDB" id="9831894at2759"/>
<name>A0A0B2VQH8_TOXCA</name>
<dbReference type="PANTHER" id="PTHR23409:SF18">
    <property type="entry name" value="RIBONUCLEOSIDE-DIPHOSPHATE REDUCTASE SUBUNIT M2"/>
    <property type="match status" value="1"/>
</dbReference>
<evidence type="ECO:0000313" key="2">
    <source>
        <dbReference type="Proteomes" id="UP000031036"/>
    </source>
</evidence>
<organism evidence="1 2">
    <name type="scientific">Toxocara canis</name>
    <name type="common">Canine roundworm</name>
    <dbReference type="NCBI Taxonomy" id="6265"/>
    <lineage>
        <taxon>Eukaryota</taxon>
        <taxon>Metazoa</taxon>
        <taxon>Ecdysozoa</taxon>
        <taxon>Nematoda</taxon>
        <taxon>Chromadorea</taxon>
        <taxon>Rhabditida</taxon>
        <taxon>Spirurina</taxon>
        <taxon>Ascaridomorpha</taxon>
        <taxon>Ascaridoidea</taxon>
        <taxon>Toxocaridae</taxon>
        <taxon>Toxocara</taxon>
    </lineage>
</organism>
<keyword evidence="2" id="KW-1185">Reference proteome</keyword>
<dbReference type="Proteomes" id="UP000031036">
    <property type="component" value="Unassembled WGS sequence"/>
</dbReference>
<dbReference type="Gene3D" id="1.10.620.20">
    <property type="entry name" value="Ribonucleotide Reductase, subunit A"/>
    <property type="match status" value="1"/>
</dbReference>
<dbReference type="PANTHER" id="PTHR23409">
    <property type="entry name" value="RIBONUCLEOSIDE-DIPHOSPHATE REDUCTASE SMALL CHAIN"/>
    <property type="match status" value="1"/>
</dbReference>
<comment type="caution">
    <text evidence="1">The sequence shown here is derived from an EMBL/GenBank/DDBJ whole genome shotgun (WGS) entry which is preliminary data.</text>
</comment>
<dbReference type="AlphaFoldDB" id="A0A0B2VQH8"/>
<evidence type="ECO:0000313" key="1">
    <source>
        <dbReference type="EMBL" id="KHN85756.1"/>
    </source>
</evidence>
<proteinExistence type="predicted"/>
<sequence>MSTVGTNDNEIMYSLFSTPTIPHSGGISETVEAANHERAHRVRLYYEDFATLRIVVRGVTQLCRKIGEGAHKHMHVRMHDIILDKIGEGFRAGRVFKYRDILRDFIDHSDEPLLAENPSRFVIFPIKYHDIWTFYKNAVASFWTADEIDLSHDYADWERLDDGERFFISRVLSFFAASDGIVNENLVSLRTGLFTESLVYP</sequence>
<dbReference type="Pfam" id="PF00268">
    <property type="entry name" value="Ribonuc_red_sm"/>
    <property type="match status" value="1"/>
</dbReference>
<dbReference type="GO" id="GO:0016491">
    <property type="term" value="F:oxidoreductase activity"/>
    <property type="evidence" value="ECO:0007669"/>
    <property type="project" value="InterPro"/>
</dbReference>
<accession>A0A0B2VQH8</accession>
<gene>
    <name evidence="1" type="primary">RnrS</name>
    <name evidence="1" type="ORF">Tcan_12369</name>
</gene>
<dbReference type="InterPro" id="IPR000358">
    <property type="entry name" value="RNR_small_fam"/>
</dbReference>
<reference evidence="1 2" key="1">
    <citation type="submission" date="2014-11" db="EMBL/GenBank/DDBJ databases">
        <title>Genetic blueprint of the zoonotic pathogen Toxocara canis.</title>
        <authorList>
            <person name="Zhu X.-Q."/>
            <person name="Korhonen P.K."/>
            <person name="Cai H."/>
            <person name="Young N.D."/>
            <person name="Nejsum P."/>
            <person name="von Samson-Himmelstjerna G."/>
            <person name="Boag P.R."/>
            <person name="Tan P."/>
            <person name="Li Q."/>
            <person name="Min J."/>
            <person name="Yang Y."/>
            <person name="Wang X."/>
            <person name="Fang X."/>
            <person name="Hall R.S."/>
            <person name="Hofmann A."/>
            <person name="Sternberg P.W."/>
            <person name="Jex A.R."/>
            <person name="Gasser R.B."/>
        </authorList>
    </citation>
    <scope>NUCLEOTIDE SEQUENCE [LARGE SCALE GENOMIC DNA]</scope>
    <source>
        <strain evidence="1">PN_DK_2014</strain>
    </source>
</reference>
<dbReference type="InterPro" id="IPR009078">
    <property type="entry name" value="Ferritin-like_SF"/>
</dbReference>
<dbReference type="SUPFAM" id="SSF47240">
    <property type="entry name" value="Ferritin-like"/>
    <property type="match status" value="1"/>
</dbReference>
<dbReference type="STRING" id="6265.A0A0B2VQH8"/>
<dbReference type="InterPro" id="IPR012348">
    <property type="entry name" value="RNR-like"/>
</dbReference>
<dbReference type="GO" id="GO:0009263">
    <property type="term" value="P:deoxyribonucleotide biosynthetic process"/>
    <property type="evidence" value="ECO:0007669"/>
    <property type="project" value="InterPro"/>
</dbReference>